<evidence type="ECO:0000256" key="5">
    <source>
        <dbReference type="ARBA" id="ARBA00011971"/>
    </source>
</evidence>
<keyword evidence="9 15" id="KW-0808">Transferase</keyword>
<dbReference type="UniPathway" id="UPA00070">
    <property type="reaction ID" value="UER00119"/>
</dbReference>
<keyword evidence="8" id="KW-0328">Glycosyltransferase</keyword>
<dbReference type="SMART" id="SM00934">
    <property type="entry name" value="OMPdecase"/>
    <property type="match status" value="1"/>
</dbReference>
<evidence type="ECO:0000256" key="3">
    <source>
        <dbReference type="ARBA" id="ARBA00006221"/>
    </source>
</evidence>
<dbReference type="InterPro" id="IPR011060">
    <property type="entry name" value="RibuloseP-bd_barrel"/>
</dbReference>
<keyword evidence="12" id="KW-0456">Lyase</keyword>
<evidence type="ECO:0000256" key="6">
    <source>
        <dbReference type="ARBA" id="ARBA00012321"/>
    </source>
</evidence>
<evidence type="ECO:0000259" key="14">
    <source>
        <dbReference type="SMART" id="SM00934"/>
    </source>
</evidence>
<evidence type="ECO:0000256" key="4">
    <source>
        <dbReference type="ARBA" id="ARBA00009769"/>
    </source>
</evidence>
<dbReference type="Gene3D" id="3.40.50.2020">
    <property type="match status" value="1"/>
</dbReference>
<keyword evidence="13" id="KW-0511">Multifunctional enzyme</keyword>
<sequence>MRELQQRFFDIRSRKKTNVVVSADVTDRVALFDLVEKVGRSVLGVKLHSDIVAGWCEADAVALRALSRKLDFLIIEDRKFCDIGNTVGLQSGQITRHADLVTVHSIPGPAIVAGLRANCLKNKCGILLIADMSSAGTLIDSTYTARTVDMAERNRDVVVGFICQTRLAEGFLHFAPGVRLEGGSDRLGQQYNTPEFLVADRGIDCLIVGRGIYQSADPAKAAQQYACLDPDRLVRSFRDAGIVQRGEFTLKSGAKSDLYFDLRLLMGRPALFWRVAAELGGLVDGRENTAVVGVPLGAVPMATAVARVLDAPLALLRDKQKKHGRGKTLEGGTVGASCVVVEDVTSTGGSVLGAIARLETLGYKVSQVVVILDRGAGGLDRIRAQGYRVDALLTAAQFKVANAR</sequence>
<dbReference type="InterPro" id="IPR013785">
    <property type="entry name" value="Aldolase_TIM"/>
</dbReference>
<accession>A0A481YUM7</accession>
<feature type="domain" description="Orotidine 5'-phosphate decarboxylase" evidence="14">
    <location>
        <begin position="18"/>
        <end position="225"/>
    </location>
</feature>
<dbReference type="Pfam" id="PF00156">
    <property type="entry name" value="Pribosyltran"/>
    <property type="match status" value="1"/>
</dbReference>
<dbReference type="GO" id="GO:0006207">
    <property type="term" value="P:'de novo' pyrimidine nucleobase biosynthetic process"/>
    <property type="evidence" value="ECO:0007669"/>
    <property type="project" value="InterPro"/>
</dbReference>
<dbReference type="InterPro" id="IPR001754">
    <property type="entry name" value="OMPdeCOase_dom"/>
</dbReference>
<comment type="pathway">
    <text evidence="2">Pyrimidine metabolism; UMP biosynthesis via de novo pathway; UMP from orotate: step 1/2.</text>
</comment>
<keyword evidence="10" id="KW-0210">Decarboxylase</keyword>
<dbReference type="NCBIfam" id="TIGR01740">
    <property type="entry name" value="pyrF"/>
    <property type="match status" value="1"/>
</dbReference>
<name>A0A481YUM7_9VIRU</name>
<evidence type="ECO:0000256" key="1">
    <source>
        <dbReference type="ARBA" id="ARBA00004861"/>
    </source>
</evidence>
<evidence type="ECO:0000256" key="2">
    <source>
        <dbReference type="ARBA" id="ARBA00004889"/>
    </source>
</evidence>
<dbReference type="InterPro" id="IPR004467">
    <property type="entry name" value="Or_phspho_trans_dom"/>
</dbReference>
<dbReference type="InterPro" id="IPR029057">
    <property type="entry name" value="PRTase-like"/>
</dbReference>
<dbReference type="NCBIfam" id="TIGR00336">
    <property type="entry name" value="pyrE"/>
    <property type="match status" value="1"/>
</dbReference>
<dbReference type="CDD" id="cd06223">
    <property type="entry name" value="PRTases_typeI"/>
    <property type="match status" value="1"/>
</dbReference>
<dbReference type="Pfam" id="PF00215">
    <property type="entry name" value="OMPdecase"/>
    <property type="match status" value="1"/>
</dbReference>
<dbReference type="SUPFAM" id="SSF53271">
    <property type="entry name" value="PRTase-like"/>
    <property type="match status" value="1"/>
</dbReference>
<dbReference type="GO" id="GO:0004588">
    <property type="term" value="F:orotate phosphoribosyltransferase activity"/>
    <property type="evidence" value="ECO:0007669"/>
    <property type="project" value="UniProtKB-EC"/>
</dbReference>
<dbReference type="HAMAP" id="MF_01208">
    <property type="entry name" value="PyrE"/>
    <property type="match status" value="1"/>
</dbReference>
<evidence type="ECO:0000256" key="8">
    <source>
        <dbReference type="ARBA" id="ARBA00022676"/>
    </source>
</evidence>
<dbReference type="EC" id="4.1.1.23" evidence="6"/>
<protein>
    <recommendedName>
        <fullName evidence="7">Uridine 5'-monophosphate synthase</fullName>
        <ecNumber evidence="5">2.4.2.10</ecNumber>
        <ecNumber evidence="6">4.1.1.23</ecNumber>
    </recommendedName>
</protein>
<dbReference type="GO" id="GO:0004590">
    <property type="term" value="F:orotidine-5'-phosphate decarboxylase activity"/>
    <property type="evidence" value="ECO:0007669"/>
    <property type="project" value="UniProtKB-EC"/>
</dbReference>
<comment type="similarity">
    <text evidence="4">In the C-terminal section; belongs to the OMP decarboxylase family.</text>
</comment>
<dbReference type="PANTHER" id="PTHR19278:SF9">
    <property type="entry name" value="URIDINE 5'-MONOPHOSPHATE SYNTHASE"/>
    <property type="match status" value="1"/>
</dbReference>
<evidence type="ECO:0000256" key="13">
    <source>
        <dbReference type="ARBA" id="ARBA00023268"/>
    </source>
</evidence>
<dbReference type="EMBL" id="MK500340">
    <property type="protein sequence ID" value="QBK87013.1"/>
    <property type="molecule type" value="Genomic_DNA"/>
</dbReference>
<dbReference type="GO" id="GO:0044205">
    <property type="term" value="P:'de novo' UMP biosynthetic process"/>
    <property type="evidence" value="ECO:0007669"/>
    <property type="project" value="UniProtKB-UniPathway"/>
</dbReference>
<evidence type="ECO:0000256" key="10">
    <source>
        <dbReference type="ARBA" id="ARBA00022793"/>
    </source>
</evidence>
<gene>
    <name evidence="15" type="ORF">LCMAC103_03570</name>
</gene>
<dbReference type="EC" id="2.4.2.10" evidence="5"/>
<dbReference type="PANTHER" id="PTHR19278">
    <property type="entry name" value="OROTATE PHOSPHORIBOSYLTRANSFERASE"/>
    <property type="match status" value="1"/>
</dbReference>
<dbReference type="CDD" id="cd04725">
    <property type="entry name" value="OMP_decarboxylase_like"/>
    <property type="match status" value="1"/>
</dbReference>
<evidence type="ECO:0000256" key="11">
    <source>
        <dbReference type="ARBA" id="ARBA00022975"/>
    </source>
</evidence>
<dbReference type="InterPro" id="IPR000836">
    <property type="entry name" value="PRTase_dom"/>
</dbReference>
<dbReference type="InterPro" id="IPR014732">
    <property type="entry name" value="OMPdecase"/>
</dbReference>
<dbReference type="PROSITE" id="PS00156">
    <property type="entry name" value="OMPDECASE"/>
    <property type="match status" value="1"/>
</dbReference>
<dbReference type="Gene3D" id="3.20.20.70">
    <property type="entry name" value="Aldolase class I"/>
    <property type="match status" value="1"/>
</dbReference>
<dbReference type="InterPro" id="IPR023031">
    <property type="entry name" value="OPRT"/>
</dbReference>
<comment type="similarity">
    <text evidence="3">In the N-terminal section; belongs to the purine/pyrimidine phosphoribosyltransferase family.</text>
</comment>
<organism evidence="15">
    <name type="scientific">Marseillevirus LCMAC103</name>
    <dbReference type="NCBI Taxonomy" id="2506604"/>
    <lineage>
        <taxon>Viruses</taxon>
        <taxon>Varidnaviria</taxon>
        <taxon>Bamfordvirae</taxon>
        <taxon>Nucleocytoviricota</taxon>
        <taxon>Megaviricetes</taxon>
        <taxon>Pimascovirales</taxon>
        <taxon>Pimascovirales incertae sedis</taxon>
        <taxon>Marseilleviridae</taxon>
    </lineage>
</organism>
<reference evidence="15" key="1">
    <citation type="journal article" date="2019" name="MBio">
        <title>Virus Genomes from Deep Sea Sediments Expand the Ocean Megavirome and Support Independent Origins of Viral Gigantism.</title>
        <authorList>
            <person name="Backstrom D."/>
            <person name="Yutin N."/>
            <person name="Jorgensen S.L."/>
            <person name="Dharamshi J."/>
            <person name="Homa F."/>
            <person name="Zaremba-Niedwiedzka K."/>
            <person name="Spang A."/>
            <person name="Wolf Y.I."/>
            <person name="Koonin E.V."/>
            <person name="Ettema T.J."/>
        </authorList>
    </citation>
    <scope>NUCLEOTIDE SEQUENCE</scope>
</reference>
<evidence type="ECO:0000256" key="12">
    <source>
        <dbReference type="ARBA" id="ARBA00023239"/>
    </source>
</evidence>
<comment type="pathway">
    <text evidence="1">Pyrimidine metabolism; UMP biosynthesis via de novo pathway; UMP from orotate: step 2/2.</text>
</comment>
<evidence type="ECO:0000313" key="15">
    <source>
        <dbReference type="EMBL" id="QBK87013.1"/>
    </source>
</evidence>
<keyword evidence="11" id="KW-0665">Pyrimidine biosynthesis</keyword>
<evidence type="ECO:0000256" key="7">
    <source>
        <dbReference type="ARBA" id="ARBA00015047"/>
    </source>
</evidence>
<proteinExistence type="inferred from homology"/>
<dbReference type="InterPro" id="IPR018089">
    <property type="entry name" value="OMPdecase_AS"/>
</dbReference>
<dbReference type="SUPFAM" id="SSF51366">
    <property type="entry name" value="Ribulose-phoshate binding barrel"/>
    <property type="match status" value="1"/>
</dbReference>
<evidence type="ECO:0000256" key="9">
    <source>
        <dbReference type="ARBA" id="ARBA00022679"/>
    </source>
</evidence>